<evidence type="ECO:0000313" key="2">
    <source>
        <dbReference type="Proteomes" id="UP000249748"/>
    </source>
</evidence>
<gene>
    <name evidence="1" type="ORF">BO79DRAFT_3155</name>
</gene>
<organism evidence="1 2">
    <name type="scientific">Aspergillus costaricaensis CBS 115574</name>
    <dbReference type="NCBI Taxonomy" id="1448317"/>
    <lineage>
        <taxon>Eukaryota</taxon>
        <taxon>Fungi</taxon>
        <taxon>Dikarya</taxon>
        <taxon>Ascomycota</taxon>
        <taxon>Pezizomycotina</taxon>
        <taxon>Eurotiomycetes</taxon>
        <taxon>Eurotiomycetidae</taxon>
        <taxon>Eurotiales</taxon>
        <taxon>Aspergillaceae</taxon>
        <taxon>Aspergillus</taxon>
        <taxon>Aspergillus subgen. Circumdati</taxon>
    </lineage>
</organism>
<keyword evidence="2" id="KW-1185">Reference proteome</keyword>
<accession>A0ACD1IWE0</accession>
<proteinExistence type="predicted"/>
<dbReference type="EMBL" id="KZ824535">
    <property type="protein sequence ID" value="RAK94453.1"/>
    <property type="molecule type" value="Genomic_DNA"/>
</dbReference>
<evidence type="ECO:0000313" key="1">
    <source>
        <dbReference type="EMBL" id="RAK94453.1"/>
    </source>
</evidence>
<reference evidence="1" key="1">
    <citation type="submission" date="2018-02" db="EMBL/GenBank/DDBJ databases">
        <title>The genomes of Aspergillus section Nigri reveals drivers in fungal speciation.</title>
        <authorList>
            <consortium name="DOE Joint Genome Institute"/>
            <person name="Vesth T.C."/>
            <person name="Nybo J."/>
            <person name="Theobald S."/>
            <person name="Brandl J."/>
            <person name="Frisvad J.C."/>
            <person name="Nielsen K.F."/>
            <person name="Lyhne E.K."/>
            <person name="Kogle M.E."/>
            <person name="Kuo A."/>
            <person name="Riley R."/>
            <person name="Clum A."/>
            <person name="Nolan M."/>
            <person name="Lipzen A."/>
            <person name="Salamov A."/>
            <person name="Henrissat B."/>
            <person name="Wiebenga A."/>
            <person name="De vries R.P."/>
            <person name="Grigoriev I.V."/>
            <person name="Mortensen U.H."/>
            <person name="Andersen M.R."/>
            <person name="Baker S.E."/>
        </authorList>
    </citation>
    <scope>NUCLEOTIDE SEQUENCE</scope>
    <source>
        <strain evidence="1">CBS 115574</strain>
    </source>
</reference>
<sequence>MHELSHSFLAPTGCLDFFLASAGRGMILPSFLLFSLLPCLSMCYFSHFSRSCLNCPPRLRVRTYSLFFVLFVSLSP</sequence>
<protein>
    <submittedName>
        <fullName evidence="1">Uncharacterized protein</fullName>
    </submittedName>
</protein>
<dbReference type="Proteomes" id="UP000249748">
    <property type="component" value="Unassembled WGS sequence"/>
</dbReference>
<name>A0ACD1IWE0_9EURO</name>